<proteinExistence type="predicted"/>
<accession>A0AAJ0H360</accession>
<name>A0AAJ0H360_9PEZI</name>
<dbReference type="GeneID" id="87889702"/>
<dbReference type="Proteomes" id="UP001273166">
    <property type="component" value="Unassembled WGS sequence"/>
</dbReference>
<reference evidence="2" key="1">
    <citation type="journal article" date="2023" name="Mol. Phylogenet. Evol.">
        <title>Genome-scale phylogeny and comparative genomics of the fungal order Sordariales.</title>
        <authorList>
            <person name="Hensen N."/>
            <person name="Bonometti L."/>
            <person name="Westerberg I."/>
            <person name="Brannstrom I.O."/>
            <person name="Guillou S."/>
            <person name="Cros-Aarteil S."/>
            <person name="Calhoun S."/>
            <person name="Haridas S."/>
            <person name="Kuo A."/>
            <person name="Mondo S."/>
            <person name="Pangilinan J."/>
            <person name="Riley R."/>
            <person name="LaButti K."/>
            <person name="Andreopoulos B."/>
            <person name="Lipzen A."/>
            <person name="Chen C."/>
            <person name="Yan M."/>
            <person name="Daum C."/>
            <person name="Ng V."/>
            <person name="Clum A."/>
            <person name="Steindorff A."/>
            <person name="Ohm R.A."/>
            <person name="Martin F."/>
            <person name="Silar P."/>
            <person name="Natvig D.O."/>
            <person name="Lalanne C."/>
            <person name="Gautier V."/>
            <person name="Ament-Velasquez S.L."/>
            <person name="Kruys A."/>
            <person name="Hutchinson M.I."/>
            <person name="Powell A.J."/>
            <person name="Barry K."/>
            <person name="Miller A.N."/>
            <person name="Grigoriev I.V."/>
            <person name="Debuchy R."/>
            <person name="Gladieux P."/>
            <person name="Hiltunen Thoren M."/>
            <person name="Johannesson H."/>
        </authorList>
    </citation>
    <scope>NUCLEOTIDE SEQUENCE</scope>
    <source>
        <strain evidence="2">CBS 333.67</strain>
    </source>
</reference>
<feature type="region of interest" description="Disordered" evidence="1">
    <location>
        <begin position="1"/>
        <end position="92"/>
    </location>
</feature>
<reference evidence="2" key="2">
    <citation type="submission" date="2023-06" db="EMBL/GenBank/DDBJ databases">
        <authorList>
            <consortium name="Lawrence Berkeley National Laboratory"/>
            <person name="Mondo S.J."/>
            <person name="Hensen N."/>
            <person name="Bonometti L."/>
            <person name="Westerberg I."/>
            <person name="Brannstrom I.O."/>
            <person name="Guillou S."/>
            <person name="Cros-Aarteil S."/>
            <person name="Calhoun S."/>
            <person name="Haridas S."/>
            <person name="Kuo A."/>
            <person name="Pangilinan J."/>
            <person name="Riley R."/>
            <person name="Labutti K."/>
            <person name="Andreopoulos B."/>
            <person name="Lipzen A."/>
            <person name="Chen C."/>
            <person name="Yanf M."/>
            <person name="Daum C."/>
            <person name="Ng V."/>
            <person name="Clum A."/>
            <person name="Steindorff A."/>
            <person name="Ohm R."/>
            <person name="Martin F."/>
            <person name="Silar P."/>
            <person name="Natvig D."/>
            <person name="Lalanne C."/>
            <person name="Gautier V."/>
            <person name="Ament-Velasquez S.L."/>
            <person name="Kruys A."/>
            <person name="Hutchinson M.I."/>
            <person name="Powell A.J."/>
            <person name="Barry K."/>
            <person name="Miller A.N."/>
            <person name="Grigoriev I.V."/>
            <person name="Debuchy R."/>
            <person name="Gladieux P."/>
            <person name="Thoren M.H."/>
            <person name="Johannesson H."/>
        </authorList>
    </citation>
    <scope>NUCLEOTIDE SEQUENCE</scope>
    <source>
        <strain evidence="2">CBS 333.67</strain>
    </source>
</reference>
<evidence type="ECO:0000313" key="3">
    <source>
        <dbReference type="Proteomes" id="UP001273166"/>
    </source>
</evidence>
<organism evidence="2 3">
    <name type="scientific">Chaetomium strumarium</name>
    <dbReference type="NCBI Taxonomy" id="1170767"/>
    <lineage>
        <taxon>Eukaryota</taxon>
        <taxon>Fungi</taxon>
        <taxon>Dikarya</taxon>
        <taxon>Ascomycota</taxon>
        <taxon>Pezizomycotina</taxon>
        <taxon>Sordariomycetes</taxon>
        <taxon>Sordariomycetidae</taxon>
        <taxon>Sordariales</taxon>
        <taxon>Chaetomiaceae</taxon>
        <taxon>Chaetomium</taxon>
    </lineage>
</organism>
<feature type="region of interest" description="Disordered" evidence="1">
    <location>
        <begin position="120"/>
        <end position="268"/>
    </location>
</feature>
<keyword evidence="3" id="KW-1185">Reference proteome</keyword>
<dbReference type="RefSeq" id="XP_062726741.1">
    <property type="nucleotide sequence ID" value="XM_062870873.1"/>
</dbReference>
<feature type="compositionally biased region" description="Polar residues" evidence="1">
    <location>
        <begin position="139"/>
        <end position="154"/>
    </location>
</feature>
<protein>
    <submittedName>
        <fullName evidence="2">Uncharacterized protein</fullName>
    </submittedName>
</protein>
<sequence length="268" mass="29269">MERTIPPVIPSLDSSSCRACNMKHGTRSHRSSRSDRRCPAVLPSSGSDGFSTTNQASLTSNTSLSDTPIDPGHSLFRSQPHSASPRPPSLPYRHPVLDVSSVGMALGIWSQPEQHHGLYATQSQKATDHGSPDSEDDSATSMIVSRHSPASSPLPQWPSVLEESKKKAKKKKHGKQKRKRNHETDPGTAPDAGPMYDRTRLPSTPHVQMGGPPTYEDHQADEFEYQTPAPTPPTYDPSDLNHVGASWPPIVFPYPSDLPDADFKDIVD</sequence>
<dbReference type="AlphaFoldDB" id="A0AAJ0H360"/>
<evidence type="ECO:0000313" key="2">
    <source>
        <dbReference type="EMBL" id="KAK3310961.1"/>
    </source>
</evidence>
<comment type="caution">
    <text evidence="2">The sequence shown here is derived from an EMBL/GenBank/DDBJ whole genome shotgun (WGS) entry which is preliminary data.</text>
</comment>
<feature type="compositionally biased region" description="Basic residues" evidence="1">
    <location>
        <begin position="166"/>
        <end position="181"/>
    </location>
</feature>
<dbReference type="EMBL" id="JAUDZG010000001">
    <property type="protein sequence ID" value="KAK3310961.1"/>
    <property type="molecule type" value="Genomic_DNA"/>
</dbReference>
<feature type="compositionally biased region" description="Polar residues" evidence="1">
    <location>
        <begin position="44"/>
        <end position="66"/>
    </location>
</feature>
<evidence type="ECO:0000256" key="1">
    <source>
        <dbReference type="SAM" id="MobiDB-lite"/>
    </source>
</evidence>
<gene>
    <name evidence="2" type="ORF">B0T15DRAFT_57191</name>
</gene>